<dbReference type="EMBL" id="CDHK01000009">
    <property type="protein sequence ID" value="CEJ60995.1"/>
    <property type="molecule type" value="Genomic_DNA"/>
</dbReference>
<reference evidence="2" key="1">
    <citation type="journal article" date="2015" name="Genome Announc.">
        <title>Draft genome sequence of the fungus Penicillium brasilianum MG11.</title>
        <authorList>
            <person name="Horn F."/>
            <person name="Linde J."/>
            <person name="Mattern D.J."/>
            <person name="Walther G."/>
            <person name="Guthke R."/>
            <person name="Brakhage A.A."/>
            <person name="Valiante V."/>
        </authorList>
    </citation>
    <scope>NUCLEOTIDE SEQUENCE [LARGE SCALE GENOMIC DNA]</scope>
    <source>
        <strain evidence="2">MG11</strain>
    </source>
</reference>
<name>A0A0F7U043_PENBI</name>
<gene>
    <name evidence="1" type="ORF">PMG11_09545</name>
</gene>
<evidence type="ECO:0000313" key="1">
    <source>
        <dbReference type="EMBL" id="CEJ60995.1"/>
    </source>
</evidence>
<proteinExistence type="predicted"/>
<sequence length="117" mass="12960">MAFFQAIPGIYRTWVWAWEWWTSPKESKDKGQAVDLERLGSGRGGRRGQLAKLEKDLGDMNGRVIALELEVGTGRAKASGVSFAAGSSTPMKRRKSGPLPGRLVSWTVSWTVSWMAY</sequence>
<dbReference type="AlphaFoldDB" id="A0A0F7U043"/>
<organism evidence="1 2">
    <name type="scientific">Penicillium brasilianum</name>
    <dbReference type="NCBI Taxonomy" id="104259"/>
    <lineage>
        <taxon>Eukaryota</taxon>
        <taxon>Fungi</taxon>
        <taxon>Dikarya</taxon>
        <taxon>Ascomycota</taxon>
        <taxon>Pezizomycotina</taxon>
        <taxon>Eurotiomycetes</taxon>
        <taxon>Eurotiomycetidae</taxon>
        <taxon>Eurotiales</taxon>
        <taxon>Aspergillaceae</taxon>
        <taxon>Penicillium</taxon>
    </lineage>
</organism>
<keyword evidence="2" id="KW-1185">Reference proteome</keyword>
<accession>A0A0F7U043</accession>
<evidence type="ECO:0000313" key="2">
    <source>
        <dbReference type="Proteomes" id="UP000042958"/>
    </source>
</evidence>
<dbReference type="Proteomes" id="UP000042958">
    <property type="component" value="Unassembled WGS sequence"/>
</dbReference>
<protein>
    <submittedName>
        <fullName evidence="1">Uncharacterized protein</fullName>
    </submittedName>
</protein>